<proteinExistence type="inferred from homology"/>
<dbReference type="EMBL" id="CM035408">
    <property type="protein sequence ID" value="KAH7440756.1"/>
    <property type="molecule type" value="Genomic_DNA"/>
</dbReference>
<evidence type="ECO:0000256" key="9">
    <source>
        <dbReference type="SAM" id="MobiDB-lite"/>
    </source>
</evidence>
<gene>
    <name evidence="11" type="ORF">KP509_03G009000</name>
</gene>
<evidence type="ECO:0000256" key="4">
    <source>
        <dbReference type="ARBA" id="ARBA00022677"/>
    </source>
</evidence>
<comment type="caution">
    <text evidence="11">The sequence shown here is derived from an EMBL/GenBank/DDBJ whole genome shotgun (WGS) entry which is preliminary data.</text>
</comment>
<evidence type="ECO:0000256" key="7">
    <source>
        <dbReference type="ARBA" id="ARBA00023136"/>
    </source>
</evidence>
<feature type="compositionally biased region" description="Basic and acidic residues" evidence="9">
    <location>
        <begin position="9"/>
        <end position="20"/>
    </location>
</feature>
<reference evidence="11" key="1">
    <citation type="submission" date="2021-08" db="EMBL/GenBank/DDBJ databases">
        <title>WGS assembly of Ceratopteris richardii.</title>
        <authorList>
            <person name="Marchant D.B."/>
            <person name="Chen G."/>
            <person name="Jenkins J."/>
            <person name="Shu S."/>
            <person name="Leebens-Mack J."/>
            <person name="Grimwood J."/>
            <person name="Schmutz J."/>
            <person name="Soltis P."/>
            <person name="Soltis D."/>
            <person name="Chen Z.-H."/>
        </authorList>
    </citation>
    <scope>NUCLEOTIDE SEQUENCE</scope>
    <source>
        <strain evidence="11">Whitten #5841</strain>
        <tissue evidence="11">Leaf</tissue>
    </source>
</reference>
<dbReference type="PANTHER" id="PTHR33203:SF24">
    <property type="entry name" value="OLEOSIN"/>
    <property type="match status" value="1"/>
</dbReference>
<keyword evidence="8" id="KW-0175">Coiled coil</keyword>
<keyword evidence="6 10" id="KW-1133">Transmembrane helix</keyword>
<dbReference type="GO" id="GO:0016020">
    <property type="term" value="C:membrane"/>
    <property type="evidence" value="ECO:0007669"/>
    <property type="project" value="UniProtKB-SubCell"/>
</dbReference>
<comment type="subcellular location">
    <subcellularLocation>
        <location evidence="2">Lipid droplet</location>
    </subcellularLocation>
    <subcellularLocation>
        <location evidence="1">Membrane</location>
        <topology evidence="1">Multi-pass membrane protein</topology>
    </subcellularLocation>
</comment>
<dbReference type="InterPro" id="IPR000136">
    <property type="entry name" value="Oleosin"/>
</dbReference>
<evidence type="ECO:0000256" key="8">
    <source>
        <dbReference type="SAM" id="Coils"/>
    </source>
</evidence>
<dbReference type="PANTHER" id="PTHR33203">
    <property type="entry name" value="OLEOSIN"/>
    <property type="match status" value="1"/>
</dbReference>
<evidence type="ECO:0000256" key="5">
    <source>
        <dbReference type="ARBA" id="ARBA00022692"/>
    </source>
</evidence>
<evidence type="ECO:0000256" key="6">
    <source>
        <dbReference type="ARBA" id="ARBA00022989"/>
    </source>
</evidence>
<feature type="transmembrane region" description="Helical" evidence="10">
    <location>
        <begin position="56"/>
        <end position="85"/>
    </location>
</feature>
<accession>A0A8T2V3S5</accession>
<dbReference type="GO" id="GO:0012511">
    <property type="term" value="C:monolayer-surrounded lipid storage body"/>
    <property type="evidence" value="ECO:0007669"/>
    <property type="project" value="InterPro"/>
</dbReference>
<protein>
    <recommendedName>
        <fullName evidence="13">Oleosin</fullName>
    </recommendedName>
</protein>
<feature type="region of interest" description="Disordered" evidence="9">
    <location>
        <begin position="1"/>
        <end position="20"/>
    </location>
</feature>
<evidence type="ECO:0008006" key="13">
    <source>
        <dbReference type="Google" id="ProtNLM"/>
    </source>
</evidence>
<dbReference type="AlphaFoldDB" id="A0A8T2V3S5"/>
<dbReference type="Pfam" id="PF01277">
    <property type="entry name" value="Oleosin"/>
    <property type="match status" value="1"/>
</dbReference>
<dbReference type="Proteomes" id="UP000825935">
    <property type="component" value="Chromosome 3"/>
</dbReference>
<evidence type="ECO:0000256" key="1">
    <source>
        <dbReference type="ARBA" id="ARBA00004141"/>
    </source>
</evidence>
<comment type="similarity">
    <text evidence="3">Belongs to the oleosin family.</text>
</comment>
<keyword evidence="7 10" id="KW-0472">Membrane</keyword>
<dbReference type="OrthoDB" id="690239at2759"/>
<evidence type="ECO:0000256" key="3">
    <source>
        <dbReference type="ARBA" id="ARBA00010858"/>
    </source>
</evidence>
<keyword evidence="4" id="KW-0551">Lipid droplet</keyword>
<sequence length="173" mass="18640">MEFLVGVEKGTRRSPRADTQKREKLLAEMEQARQTREQAEGIFEKLRKRSPASSQIVGFFALITTIGVAFVLGGLAIAGIVITLLLLTPVFLFFSPILVPAGIILFLCVAGVLTAGGVGVTFLSVATWIYNYFKGRHPPGAEQIDLARRRAMEAAEAARQKARELGKAAAPGA</sequence>
<keyword evidence="12" id="KW-1185">Reference proteome</keyword>
<dbReference type="GO" id="GO:0019915">
    <property type="term" value="P:lipid storage"/>
    <property type="evidence" value="ECO:0007669"/>
    <property type="project" value="TreeGrafter"/>
</dbReference>
<feature type="transmembrane region" description="Helical" evidence="10">
    <location>
        <begin position="97"/>
        <end position="130"/>
    </location>
</feature>
<evidence type="ECO:0000256" key="10">
    <source>
        <dbReference type="SAM" id="Phobius"/>
    </source>
</evidence>
<feature type="coiled-coil region" evidence="8">
    <location>
        <begin position="22"/>
        <end position="49"/>
    </location>
</feature>
<evidence type="ECO:0000256" key="2">
    <source>
        <dbReference type="ARBA" id="ARBA00004502"/>
    </source>
</evidence>
<name>A0A8T2V3S5_CERRI</name>
<organism evidence="11 12">
    <name type="scientific">Ceratopteris richardii</name>
    <name type="common">Triangle waterfern</name>
    <dbReference type="NCBI Taxonomy" id="49495"/>
    <lineage>
        <taxon>Eukaryota</taxon>
        <taxon>Viridiplantae</taxon>
        <taxon>Streptophyta</taxon>
        <taxon>Embryophyta</taxon>
        <taxon>Tracheophyta</taxon>
        <taxon>Polypodiopsida</taxon>
        <taxon>Polypodiidae</taxon>
        <taxon>Polypodiales</taxon>
        <taxon>Pteridineae</taxon>
        <taxon>Pteridaceae</taxon>
        <taxon>Parkerioideae</taxon>
        <taxon>Ceratopteris</taxon>
    </lineage>
</organism>
<dbReference type="OMA" id="YARSRIM"/>
<evidence type="ECO:0000313" key="11">
    <source>
        <dbReference type="EMBL" id="KAH7440756.1"/>
    </source>
</evidence>
<keyword evidence="5 10" id="KW-0812">Transmembrane</keyword>
<evidence type="ECO:0000313" key="12">
    <source>
        <dbReference type="Proteomes" id="UP000825935"/>
    </source>
</evidence>